<keyword evidence="2" id="KW-1185">Reference proteome</keyword>
<evidence type="ECO:0000313" key="2">
    <source>
        <dbReference type="Proteomes" id="UP001320876"/>
    </source>
</evidence>
<gene>
    <name evidence="1" type="ORF">OKA05_11315</name>
</gene>
<organism evidence="1 2">
    <name type="scientific">Luteolibacter arcticus</name>
    <dbReference type="NCBI Taxonomy" id="1581411"/>
    <lineage>
        <taxon>Bacteria</taxon>
        <taxon>Pseudomonadati</taxon>
        <taxon>Verrucomicrobiota</taxon>
        <taxon>Verrucomicrobiia</taxon>
        <taxon>Verrucomicrobiales</taxon>
        <taxon>Verrucomicrobiaceae</taxon>
        <taxon>Luteolibacter</taxon>
    </lineage>
</organism>
<dbReference type="Proteomes" id="UP001320876">
    <property type="component" value="Unassembled WGS sequence"/>
</dbReference>
<protein>
    <recommendedName>
        <fullName evidence="3">DUF4424 domain-containing protein</fullName>
    </recommendedName>
</protein>
<proteinExistence type="predicted"/>
<comment type="caution">
    <text evidence="1">The sequence shown here is derived from an EMBL/GenBank/DDBJ whole genome shotgun (WGS) entry which is preliminary data.</text>
</comment>
<dbReference type="RefSeq" id="WP_264487249.1">
    <property type="nucleotide sequence ID" value="NZ_JAPDDT010000004.1"/>
</dbReference>
<evidence type="ECO:0000313" key="1">
    <source>
        <dbReference type="EMBL" id="MCW1923143.1"/>
    </source>
</evidence>
<accession>A0ABT3GI09</accession>
<name>A0ABT3GI09_9BACT</name>
<evidence type="ECO:0008006" key="3">
    <source>
        <dbReference type="Google" id="ProtNLM"/>
    </source>
</evidence>
<sequence>MLNINNLGFYLLGALTLAPLRLCAHSVSFLEGTAVVHRDKVELVLAVSPEDLLHSSEETSHFKERVAPAALAKGGDAHRKFLLDGIVIRDSKGHRLNGKVTKVEVPPLPDTGVPLASLKATRFTFHIEYAMAGPSAQLGFLQQFDTSKSGAPVIMKLRLQRAGQSNGPEIPVPTGEIPTTLALDWTDETRAATLVAAPLEPVDVSLHIQKENVQVEILMPLLTLETWQTMPRAYPGVLEIAEQTAARSSLENWLTEINEVKIDGVIVKPTLTRFNYRSADSKDLASLAKPRRLSAATTRVGATLTYSTQDVPRKVELKWTLFNRQATGVRALVFANDQEGKRIEFSPRNPTYTWDNPHPSP</sequence>
<dbReference type="EMBL" id="JAPDDT010000004">
    <property type="protein sequence ID" value="MCW1923143.1"/>
    <property type="molecule type" value="Genomic_DNA"/>
</dbReference>
<reference evidence="1 2" key="1">
    <citation type="submission" date="2022-10" db="EMBL/GenBank/DDBJ databases">
        <title>Luteolibacter arcticus strain CCTCC AB 2014275, whole genome shotgun sequencing project.</title>
        <authorList>
            <person name="Zhao G."/>
            <person name="Shen L."/>
        </authorList>
    </citation>
    <scope>NUCLEOTIDE SEQUENCE [LARGE SCALE GENOMIC DNA]</scope>
    <source>
        <strain evidence="1 2">CCTCC AB 2014275</strain>
    </source>
</reference>